<evidence type="ECO:0000313" key="2">
    <source>
        <dbReference type="EMBL" id="KAK3851470.1"/>
    </source>
</evidence>
<dbReference type="AlphaFoldDB" id="A0AAE1BMD7"/>
<feature type="non-terminal residue" evidence="2">
    <location>
        <position position="1"/>
    </location>
</feature>
<keyword evidence="3" id="KW-1185">Reference proteome</keyword>
<feature type="compositionally biased region" description="Low complexity" evidence="1">
    <location>
        <begin position="26"/>
        <end position="45"/>
    </location>
</feature>
<dbReference type="EMBL" id="JAWQEG010007883">
    <property type="protein sequence ID" value="KAK3851470.1"/>
    <property type="molecule type" value="Genomic_DNA"/>
</dbReference>
<evidence type="ECO:0000313" key="3">
    <source>
        <dbReference type="Proteomes" id="UP001286313"/>
    </source>
</evidence>
<accession>A0AAE1BMD7</accession>
<sequence>SQEGNVGIISHCLCYYTERPTHPAHSHLSPSSSPLTPLTLTQTHSNPNPLTQPTHTSHPHSDHSDPLKSQPTHSDPL</sequence>
<gene>
    <name evidence="2" type="ORF">Pcinc_041879</name>
</gene>
<proteinExistence type="predicted"/>
<name>A0AAE1BMD7_PETCI</name>
<comment type="caution">
    <text evidence="2">The sequence shown here is derived from an EMBL/GenBank/DDBJ whole genome shotgun (WGS) entry which is preliminary data.</text>
</comment>
<protein>
    <submittedName>
        <fullName evidence="2">Uncharacterized protein</fullName>
    </submittedName>
</protein>
<feature type="region of interest" description="Disordered" evidence="1">
    <location>
        <begin position="20"/>
        <end position="77"/>
    </location>
</feature>
<organism evidence="2 3">
    <name type="scientific">Petrolisthes cinctipes</name>
    <name type="common">Flat porcelain crab</name>
    <dbReference type="NCBI Taxonomy" id="88211"/>
    <lineage>
        <taxon>Eukaryota</taxon>
        <taxon>Metazoa</taxon>
        <taxon>Ecdysozoa</taxon>
        <taxon>Arthropoda</taxon>
        <taxon>Crustacea</taxon>
        <taxon>Multicrustacea</taxon>
        <taxon>Malacostraca</taxon>
        <taxon>Eumalacostraca</taxon>
        <taxon>Eucarida</taxon>
        <taxon>Decapoda</taxon>
        <taxon>Pleocyemata</taxon>
        <taxon>Anomura</taxon>
        <taxon>Galatheoidea</taxon>
        <taxon>Porcellanidae</taxon>
        <taxon>Petrolisthes</taxon>
    </lineage>
</organism>
<reference evidence="2" key="1">
    <citation type="submission" date="2023-10" db="EMBL/GenBank/DDBJ databases">
        <title>Genome assemblies of two species of porcelain crab, Petrolisthes cinctipes and Petrolisthes manimaculis (Anomura: Porcellanidae).</title>
        <authorList>
            <person name="Angst P."/>
        </authorList>
    </citation>
    <scope>NUCLEOTIDE SEQUENCE</scope>
    <source>
        <strain evidence="2">PB745_01</strain>
        <tissue evidence="2">Gill</tissue>
    </source>
</reference>
<feature type="compositionally biased region" description="Polar residues" evidence="1">
    <location>
        <begin position="67"/>
        <end position="77"/>
    </location>
</feature>
<evidence type="ECO:0000256" key="1">
    <source>
        <dbReference type="SAM" id="MobiDB-lite"/>
    </source>
</evidence>
<dbReference type="Proteomes" id="UP001286313">
    <property type="component" value="Unassembled WGS sequence"/>
</dbReference>